<dbReference type="RefSeq" id="XP_033461937.1">
    <property type="nucleotide sequence ID" value="XM_033604155.1"/>
</dbReference>
<evidence type="ECO:0000313" key="8">
    <source>
        <dbReference type="Proteomes" id="UP000504637"/>
    </source>
</evidence>
<accession>A0A6J3MA42</accession>
<feature type="compositionally biased region" description="Polar residues" evidence="7">
    <location>
        <begin position="735"/>
        <end position="745"/>
    </location>
</feature>
<evidence type="ECO:0000256" key="4">
    <source>
        <dbReference type="ARBA" id="ARBA00024893"/>
    </source>
</evidence>
<feature type="region of interest" description="Disordered" evidence="7">
    <location>
        <begin position="511"/>
        <end position="533"/>
    </location>
</feature>
<dbReference type="GeneID" id="54361955"/>
<dbReference type="AlphaFoldDB" id="A0A6J3MA42"/>
<organism evidence="9">
    <name type="scientific">Dissoconium aciculare CBS 342.82</name>
    <dbReference type="NCBI Taxonomy" id="1314786"/>
    <lineage>
        <taxon>Eukaryota</taxon>
        <taxon>Fungi</taxon>
        <taxon>Dikarya</taxon>
        <taxon>Ascomycota</taxon>
        <taxon>Pezizomycotina</taxon>
        <taxon>Dothideomycetes</taxon>
        <taxon>Dothideomycetidae</taxon>
        <taxon>Mycosphaerellales</taxon>
        <taxon>Dissoconiaceae</taxon>
        <taxon>Dissoconium</taxon>
    </lineage>
</organism>
<keyword evidence="3" id="KW-0677">Repeat</keyword>
<dbReference type="PANTHER" id="PTHR13102:SF0">
    <property type="entry name" value="NUCLEOLAR PROTEIN 9"/>
    <property type="match status" value="1"/>
</dbReference>
<protein>
    <recommendedName>
        <fullName evidence="2">Nucleolar protein 9</fullName>
    </recommendedName>
    <alternativeName>
        <fullName evidence="5 6">Pumilio domain-containing protein NOP9</fullName>
    </alternativeName>
</protein>
<dbReference type="PANTHER" id="PTHR13102">
    <property type="entry name" value="NUCLEOLAR PROTEIN 9"/>
    <property type="match status" value="1"/>
</dbReference>
<feature type="region of interest" description="Disordered" evidence="7">
    <location>
        <begin position="1"/>
        <end position="86"/>
    </location>
</feature>
<dbReference type="GO" id="GO:0000480">
    <property type="term" value="P:endonucleolytic cleavage in 5'-ETS of tricistronic rRNA transcript (SSU-rRNA, 5.8S rRNA, LSU-rRNA)"/>
    <property type="evidence" value="ECO:0007669"/>
    <property type="project" value="TreeGrafter"/>
</dbReference>
<reference evidence="9" key="2">
    <citation type="submission" date="2020-04" db="EMBL/GenBank/DDBJ databases">
        <authorList>
            <consortium name="NCBI Genome Project"/>
        </authorList>
    </citation>
    <scope>NUCLEOTIDE SEQUENCE</scope>
    <source>
        <strain evidence="9">CBS 342.82</strain>
    </source>
</reference>
<dbReference type="GO" id="GO:0030686">
    <property type="term" value="C:90S preribosome"/>
    <property type="evidence" value="ECO:0007669"/>
    <property type="project" value="TreeGrafter"/>
</dbReference>
<evidence type="ECO:0000256" key="3">
    <source>
        <dbReference type="ARBA" id="ARBA00022737"/>
    </source>
</evidence>
<proteinExistence type="predicted"/>
<dbReference type="InterPro" id="IPR016024">
    <property type="entry name" value="ARM-type_fold"/>
</dbReference>
<evidence type="ECO:0000256" key="7">
    <source>
        <dbReference type="SAM" id="MobiDB-lite"/>
    </source>
</evidence>
<dbReference type="GO" id="GO:0000447">
    <property type="term" value="P:endonucleolytic cleavage in ITS1 to separate SSU-rRNA from 5.8S rRNA and LSU-rRNA from tricistronic rRNA transcript (SSU-rRNA, 5.8S rRNA, LSU-rRNA)"/>
    <property type="evidence" value="ECO:0007669"/>
    <property type="project" value="TreeGrafter"/>
</dbReference>
<dbReference type="SMART" id="SM00025">
    <property type="entry name" value="Pumilio"/>
    <property type="match status" value="4"/>
</dbReference>
<comment type="subcellular location">
    <subcellularLocation>
        <location evidence="1">Nucleus</location>
        <location evidence="1">Nucleolus</location>
    </subcellularLocation>
</comment>
<evidence type="ECO:0000256" key="2">
    <source>
        <dbReference type="ARBA" id="ARBA00016427"/>
    </source>
</evidence>
<dbReference type="GO" id="GO:0003723">
    <property type="term" value="F:RNA binding"/>
    <property type="evidence" value="ECO:0007669"/>
    <property type="project" value="InterPro"/>
</dbReference>
<feature type="region of interest" description="Disordered" evidence="7">
    <location>
        <begin position="714"/>
        <end position="751"/>
    </location>
</feature>
<dbReference type="GO" id="GO:0005730">
    <property type="term" value="C:nucleolus"/>
    <property type="evidence" value="ECO:0007669"/>
    <property type="project" value="UniProtKB-SubCell"/>
</dbReference>
<sequence length="842" mass="92468">MPKANQKRGRRMKRKHNDDEGAEGDDHQLQHENGDDQTAQPELPEPSTKRRRPSHDDDNEYPSAYTGADEYSHQAQGGPGTGEPAFFGMLDESEQEYFKHADELFELDSFASSEERKTLLEQVYREADGKELKIAQSQSCSRLLEKMIRMSTAKQLKGLFGKFSGSFMALMTHRFASHCCESLFVYAAPFVTAELLYPNAPANKPDESNPDEVYVSMENLFLHTLAELDGNLPFMMTDRYASHTLRTLLLVLAGEPVSKKMEGKRGRSHKPAEALSFLNLKDEAPEVTEEAPKTRSVPESFSTALEKTISGSIAGFDTPKLRALATHPIASPTLQVLLRIEMTHYGKARAKDVNSIMHTLLPDDPFTAECESAAFLSGLVYDTVGVHLVEAIIRWAPAKLFKKLYHTMFKERLAAYARNEIATYIDCRILERLGYDDLMDAHEIIAPLVPMLCERKWTALTRTLIERCTARKIDTQAIAVQLDEAFQGSDGNFDVYRMLFIDAENASQSISQSAIPDEPSKAVTTTSKETPTGVIPAAQTPNPVHDPAAAAFSQPVQGAQMHFNLLAQAMLIVPGSLSALIIDSLIMAPPPLLIRMAHDPIVTRTLQQALTTANASIIQRRKLIQPFYGTIGAMALDKAASHVVDCIWVGTHGLAFIRERIAEELAENEASLRASPCGRAVWKNWKMDVYQRRRPAWVRYSKIKASNDGFQSFSELDQQTTTTTDSARATPAHAPSSSVAGTPTANGAVGETGVFKTPLQMARERHAKGKAKERAQKEQQPHLARPAAPDDDAAPPSSRPQSGASSSSKRRKTSAAPASGANATAPTKREGSTRSGGAVKAI</sequence>
<feature type="compositionally biased region" description="Low complexity" evidence="7">
    <location>
        <begin position="794"/>
        <end position="807"/>
    </location>
</feature>
<dbReference type="GO" id="GO:0000472">
    <property type="term" value="P:endonucleolytic cleavage to generate mature 5'-end of SSU-rRNA from (SSU-rRNA, 5.8S rRNA, LSU-rRNA)"/>
    <property type="evidence" value="ECO:0007669"/>
    <property type="project" value="TreeGrafter"/>
</dbReference>
<dbReference type="OrthoDB" id="392571at2759"/>
<evidence type="ECO:0000256" key="1">
    <source>
        <dbReference type="ARBA" id="ARBA00004604"/>
    </source>
</evidence>
<dbReference type="Pfam" id="PF22493">
    <property type="entry name" value="PUF_NOP9"/>
    <property type="match status" value="1"/>
</dbReference>
<keyword evidence="8" id="KW-1185">Reference proteome</keyword>
<feature type="compositionally biased region" description="Basic residues" evidence="7">
    <location>
        <begin position="1"/>
        <end position="15"/>
    </location>
</feature>
<evidence type="ECO:0000256" key="6">
    <source>
        <dbReference type="ARBA" id="ARBA00031929"/>
    </source>
</evidence>
<dbReference type="GO" id="GO:0030688">
    <property type="term" value="C:preribosome, small subunit precursor"/>
    <property type="evidence" value="ECO:0007669"/>
    <property type="project" value="TreeGrafter"/>
</dbReference>
<feature type="region of interest" description="Disordered" evidence="7">
    <location>
        <begin position="763"/>
        <end position="842"/>
    </location>
</feature>
<reference evidence="9" key="1">
    <citation type="submission" date="2020-01" db="EMBL/GenBank/DDBJ databases">
        <authorList>
            <consortium name="DOE Joint Genome Institute"/>
            <person name="Haridas S."/>
            <person name="Albert R."/>
            <person name="Binder M."/>
            <person name="Bloem J."/>
            <person name="Labutti K."/>
            <person name="Salamov A."/>
            <person name="Andreopoulos B."/>
            <person name="Baker S.E."/>
            <person name="Barry K."/>
            <person name="Bills G."/>
            <person name="Bluhm B.H."/>
            <person name="Cannon C."/>
            <person name="Castanera R."/>
            <person name="Culley D.E."/>
            <person name="Daum C."/>
            <person name="Ezra D."/>
            <person name="Gonzalez J.B."/>
            <person name="Henrissat B."/>
            <person name="Kuo A."/>
            <person name="Liang C."/>
            <person name="Lipzen A."/>
            <person name="Lutzoni F."/>
            <person name="Magnuson J."/>
            <person name="Mondo S."/>
            <person name="Nolan M."/>
            <person name="Ohm R."/>
            <person name="Pangilinan J."/>
            <person name="Park H.-J."/>
            <person name="Ramirez L."/>
            <person name="Alfaro M."/>
            <person name="Sun H."/>
            <person name="Tritt A."/>
            <person name="Yoshinaga Y."/>
            <person name="Zwiers L.-H."/>
            <person name="Turgeon B.G."/>
            <person name="Goodwin S.B."/>
            <person name="Spatafora J.W."/>
            <person name="Crous P.W."/>
            <person name="Grigoriev I.V."/>
        </authorList>
    </citation>
    <scope>NUCLEOTIDE SEQUENCE</scope>
    <source>
        <strain evidence="9">CBS 342.82</strain>
    </source>
</reference>
<comment type="function">
    <text evidence="4">RNA-binding nucleolar protein required for pre-rRNA processing. Involved in production of 18S rRNA and assembly of small ribosomal subunit.</text>
</comment>
<dbReference type="Proteomes" id="UP000504637">
    <property type="component" value="Unplaced"/>
</dbReference>
<feature type="compositionally biased region" description="Basic and acidic residues" evidence="7">
    <location>
        <begin position="770"/>
        <end position="780"/>
    </location>
</feature>
<dbReference type="GO" id="GO:0000056">
    <property type="term" value="P:ribosomal small subunit export from nucleus"/>
    <property type="evidence" value="ECO:0007669"/>
    <property type="project" value="TreeGrafter"/>
</dbReference>
<feature type="compositionally biased region" description="Basic and acidic residues" evidence="7">
    <location>
        <begin position="16"/>
        <end position="34"/>
    </location>
</feature>
<dbReference type="Gene3D" id="1.25.10.10">
    <property type="entry name" value="Leucine-rich Repeat Variant"/>
    <property type="match status" value="1"/>
</dbReference>
<feature type="compositionally biased region" description="Low complexity" evidence="7">
    <location>
        <begin position="814"/>
        <end position="826"/>
    </location>
</feature>
<dbReference type="InterPro" id="IPR040000">
    <property type="entry name" value="NOP9"/>
</dbReference>
<gene>
    <name evidence="9" type="ORF">K489DRAFT_377438</name>
</gene>
<evidence type="ECO:0000313" key="9">
    <source>
        <dbReference type="RefSeq" id="XP_033461937.1"/>
    </source>
</evidence>
<dbReference type="InterPro" id="IPR001313">
    <property type="entry name" value="Pumilio_RNA-bd_rpt"/>
</dbReference>
<reference evidence="9" key="3">
    <citation type="submission" date="2025-08" db="UniProtKB">
        <authorList>
            <consortium name="RefSeq"/>
        </authorList>
    </citation>
    <scope>IDENTIFICATION</scope>
    <source>
        <strain evidence="9">CBS 342.82</strain>
    </source>
</reference>
<name>A0A6J3MA42_9PEZI</name>
<evidence type="ECO:0000256" key="5">
    <source>
        <dbReference type="ARBA" id="ARBA00030932"/>
    </source>
</evidence>
<dbReference type="InterPro" id="IPR011989">
    <property type="entry name" value="ARM-like"/>
</dbReference>
<dbReference type="SUPFAM" id="SSF48371">
    <property type="entry name" value="ARM repeat"/>
    <property type="match status" value="2"/>
</dbReference>